<dbReference type="Gene3D" id="3.40.50.11720">
    <property type="entry name" value="3-Deoxy-D-manno-octulosonic-acid transferase, N-terminal domain"/>
    <property type="match status" value="1"/>
</dbReference>
<comment type="catalytic activity">
    <reaction evidence="8 11">
        <text>lipid IVA (E. coli) + CMP-3-deoxy-beta-D-manno-octulosonate = alpha-Kdo-(2-&gt;6)-lipid IVA (E. coli) + CMP + H(+)</text>
        <dbReference type="Rhea" id="RHEA:28066"/>
        <dbReference type="ChEBI" id="CHEBI:15378"/>
        <dbReference type="ChEBI" id="CHEBI:58603"/>
        <dbReference type="ChEBI" id="CHEBI:60364"/>
        <dbReference type="ChEBI" id="CHEBI:60377"/>
        <dbReference type="ChEBI" id="CHEBI:85987"/>
        <dbReference type="EC" id="2.4.99.12"/>
    </reaction>
</comment>
<evidence type="ECO:0000259" key="12">
    <source>
        <dbReference type="Pfam" id="PF00534"/>
    </source>
</evidence>
<keyword evidence="5" id="KW-0472">Membrane</keyword>
<evidence type="ECO:0000256" key="3">
    <source>
        <dbReference type="ARBA" id="ARBA00012621"/>
    </source>
</evidence>
<keyword evidence="11" id="KW-1003">Cell membrane</keyword>
<evidence type="ECO:0000256" key="7">
    <source>
        <dbReference type="ARBA" id="ARBA00031445"/>
    </source>
</evidence>
<evidence type="ECO:0000256" key="4">
    <source>
        <dbReference type="ARBA" id="ARBA00019077"/>
    </source>
</evidence>
<keyword evidence="11" id="KW-0448">Lipopolysaccharide biosynthesis</keyword>
<evidence type="ECO:0000259" key="13">
    <source>
        <dbReference type="Pfam" id="PF04413"/>
    </source>
</evidence>
<sequence length="436" mass="47702">MTPSHWREALALRLYSLGVWAAQPLLRRKLRRRAVQEPGYAEAVPERFGCYAAPATPTPPLWIHAVSLGESRAAGILLREIRQQQPSLPVLLTHGTATGRTEGQRLLADIGMAGDQQAWLPWDTPAAVARFLQHFRPRMGVLMETEVWPNLVHACQAANVPLWLVNARLNEKSFTGARRLPSLLPPAYRDLTGVLAQTEADGQRLQTLGANVLGITGNLKFDEQPALALLQQGQHWRSLNAGGHGKPVVAMASSREGEEALWLDAIHRLPDPRRVQWMLIPRHPQRFDEVAELVQGRGLTLSRRSQWQADQPLPTADVWLGDSMGEMPLYYRLADVALMGASFAPLGGQNLIEACACGCPVIVGPHTFNFAQAAEDAIAAGAAERAPDMQQAIHRALRLVQDAAMRTASRVSAQQFATAKGGAARATARRLLSALR</sequence>
<evidence type="ECO:0000313" key="14">
    <source>
        <dbReference type="EMBL" id="SHF31610.1"/>
    </source>
</evidence>
<proteinExistence type="inferred from homology"/>
<feature type="site" description="Transition state stabilizer" evidence="10">
    <location>
        <position position="220"/>
    </location>
</feature>
<feature type="site" description="Transition state stabilizer" evidence="10">
    <location>
        <position position="144"/>
    </location>
</feature>
<feature type="domain" description="3-deoxy-D-manno-octulosonic-acid transferase N-terminal" evidence="13">
    <location>
        <begin position="44"/>
        <end position="222"/>
    </location>
</feature>
<dbReference type="EC" id="2.4.99.12" evidence="3 11"/>
<dbReference type="SUPFAM" id="SSF53756">
    <property type="entry name" value="UDP-Glycosyltransferase/glycogen phosphorylase"/>
    <property type="match status" value="1"/>
</dbReference>
<dbReference type="Pfam" id="PF04413">
    <property type="entry name" value="Glycos_transf_N"/>
    <property type="match status" value="1"/>
</dbReference>
<dbReference type="GO" id="GO:0043842">
    <property type="term" value="F:Kdo transferase activity"/>
    <property type="evidence" value="ECO:0007669"/>
    <property type="project" value="UniProtKB-EC"/>
</dbReference>
<feature type="active site" description="Proton acceptor" evidence="9">
    <location>
        <position position="70"/>
    </location>
</feature>
<gene>
    <name evidence="14" type="ORF">SAMN02745117_01713</name>
</gene>
<reference evidence="14 15" key="1">
    <citation type="submission" date="2016-11" db="EMBL/GenBank/DDBJ databases">
        <authorList>
            <person name="Jaros S."/>
            <person name="Januszkiewicz K."/>
            <person name="Wedrychowicz H."/>
        </authorList>
    </citation>
    <scope>NUCLEOTIDE SEQUENCE [LARGE SCALE GENOMIC DNA]</scope>
    <source>
        <strain evidence="14 15">DSM 16112</strain>
    </source>
</reference>
<keyword evidence="6 11" id="KW-0808">Transferase</keyword>
<evidence type="ECO:0000313" key="15">
    <source>
        <dbReference type="Proteomes" id="UP000184327"/>
    </source>
</evidence>
<evidence type="ECO:0000256" key="1">
    <source>
        <dbReference type="ARBA" id="ARBA00004196"/>
    </source>
</evidence>
<dbReference type="OrthoDB" id="9789797at2"/>
<dbReference type="Proteomes" id="UP000184327">
    <property type="component" value="Unassembled WGS sequence"/>
</dbReference>
<comment type="pathway">
    <text evidence="2 11">Bacterial outer membrane biogenesis; LPS core biosynthesis.</text>
</comment>
<evidence type="ECO:0000256" key="10">
    <source>
        <dbReference type="PIRSR" id="PIRSR639901-2"/>
    </source>
</evidence>
<dbReference type="InterPro" id="IPR039901">
    <property type="entry name" value="Kdotransferase"/>
</dbReference>
<comment type="function">
    <text evidence="11">Involved in lipopolysaccharide (LPS) biosynthesis. Catalyzes the transfer of 3-deoxy-D-manno-octulosonate (Kdo) residue(s) from CMP-Kdo to lipid IV(A), the tetraacyldisaccharide-1,4'-bisphosphate precursor of lipid A.</text>
</comment>
<dbReference type="AlphaFoldDB" id="A0A1M5AMW6"/>
<dbReference type="PANTHER" id="PTHR42755:SF1">
    <property type="entry name" value="3-DEOXY-D-MANNO-OCTULOSONIC ACID TRANSFERASE, MITOCHONDRIAL-RELATED"/>
    <property type="match status" value="1"/>
</dbReference>
<comment type="subcellular location">
    <subcellularLocation>
        <location evidence="1">Cell envelope</location>
    </subcellularLocation>
    <subcellularLocation>
        <location evidence="11">Cell membrane</location>
    </subcellularLocation>
</comment>
<dbReference type="EMBL" id="FQUZ01000018">
    <property type="protein sequence ID" value="SHF31610.1"/>
    <property type="molecule type" value="Genomic_DNA"/>
</dbReference>
<evidence type="ECO:0000256" key="11">
    <source>
        <dbReference type="RuleBase" id="RU365103"/>
    </source>
</evidence>
<dbReference type="GO" id="GO:0009245">
    <property type="term" value="P:lipid A biosynthetic process"/>
    <property type="evidence" value="ECO:0007669"/>
    <property type="project" value="TreeGrafter"/>
</dbReference>
<dbReference type="Gene3D" id="3.40.50.2000">
    <property type="entry name" value="Glycogen Phosphorylase B"/>
    <property type="match status" value="1"/>
</dbReference>
<dbReference type="GO" id="GO:0030313">
    <property type="term" value="C:cell envelope"/>
    <property type="evidence" value="ECO:0007669"/>
    <property type="project" value="UniProtKB-SubCell"/>
</dbReference>
<keyword evidence="15" id="KW-1185">Reference proteome</keyword>
<dbReference type="GO" id="GO:0005886">
    <property type="term" value="C:plasma membrane"/>
    <property type="evidence" value="ECO:0007669"/>
    <property type="project" value="UniProtKB-SubCell"/>
</dbReference>
<dbReference type="CDD" id="cd01635">
    <property type="entry name" value="Glycosyltransferase_GTB-type"/>
    <property type="match status" value="1"/>
</dbReference>
<dbReference type="InterPro" id="IPR038107">
    <property type="entry name" value="Glycos_transf_N_sf"/>
</dbReference>
<dbReference type="InterPro" id="IPR001296">
    <property type="entry name" value="Glyco_trans_1"/>
</dbReference>
<dbReference type="RefSeq" id="WP_073356281.1">
    <property type="nucleotide sequence ID" value="NZ_FQUZ01000018.1"/>
</dbReference>
<evidence type="ECO:0000256" key="5">
    <source>
        <dbReference type="ARBA" id="ARBA00022519"/>
    </source>
</evidence>
<organism evidence="14 15">
    <name type="scientific">Lampropedia hyalina DSM 16112</name>
    <dbReference type="NCBI Taxonomy" id="1122156"/>
    <lineage>
        <taxon>Bacteria</taxon>
        <taxon>Pseudomonadati</taxon>
        <taxon>Pseudomonadota</taxon>
        <taxon>Betaproteobacteria</taxon>
        <taxon>Burkholderiales</taxon>
        <taxon>Comamonadaceae</taxon>
        <taxon>Lampropedia</taxon>
    </lineage>
</organism>
<dbReference type="UniPathway" id="UPA00958"/>
<comment type="similarity">
    <text evidence="11">Belongs to the glycosyltransferase group 1 family.</text>
</comment>
<dbReference type="STRING" id="1122156.SAMN02745117_01713"/>
<dbReference type="PANTHER" id="PTHR42755">
    <property type="entry name" value="3-DEOXY-MANNO-OCTULOSONATE CYTIDYLYLTRANSFERASE"/>
    <property type="match status" value="1"/>
</dbReference>
<feature type="domain" description="Glycosyl transferase family 1" evidence="12">
    <location>
        <begin position="320"/>
        <end position="407"/>
    </location>
</feature>
<name>A0A1M5AMW6_9BURK</name>
<evidence type="ECO:0000256" key="9">
    <source>
        <dbReference type="PIRSR" id="PIRSR639901-1"/>
    </source>
</evidence>
<accession>A0A1M5AMW6</accession>
<evidence type="ECO:0000256" key="8">
    <source>
        <dbReference type="ARBA" id="ARBA00049183"/>
    </source>
</evidence>
<evidence type="ECO:0000256" key="6">
    <source>
        <dbReference type="ARBA" id="ARBA00022679"/>
    </source>
</evidence>
<keyword evidence="5" id="KW-0997">Cell inner membrane</keyword>
<evidence type="ECO:0000256" key="2">
    <source>
        <dbReference type="ARBA" id="ARBA00004713"/>
    </source>
</evidence>
<dbReference type="GO" id="GO:0009244">
    <property type="term" value="P:lipopolysaccharide core region biosynthetic process"/>
    <property type="evidence" value="ECO:0007669"/>
    <property type="project" value="UniProtKB-UniRule"/>
</dbReference>
<dbReference type="InterPro" id="IPR007507">
    <property type="entry name" value="Glycos_transf_N"/>
</dbReference>
<protein>
    <recommendedName>
        <fullName evidence="4 11">3-deoxy-D-manno-octulosonic acid transferase</fullName>
        <shortName evidence="11">Kdo transferase</shortName>
        <ecNumber evidence="3 11">2.4.99.12</ecNumber>
    </recommendedName>
    <alternativeName>
        <fullName evidence="7 11">Lipid IV(A) 3-deoxy-D-manno-octulosonic acid transferase</fullName>
    </alternativeName>
</protein>
<dbReference type="Pfam" id="PF00534">
    <property type="entry name" value="Glycos_transf_1"/>
    <property type="match status" value="1"/>
</dbReference>